<dbReference type="GO" id="GO:0015658">
    <property type="term" value="F:branched-chain amino acid transmembrane transporter activity"/>
    <property type="evidence" value="ECO:0007669"/>
    <property type="project" value="TreeGrafter"/>
</dbReference>
<dbReference type="InterPro" id="IPR027417">
    <property type="entry name" value="P-loop_NTPase"/>
</dbReference>
<dbReference type="SUPFAM" id="SSF52540">
    <property type="entry name" value="P-loop containing nucleoside triphosphate hydrolases"/>
    <property type="match status" value="1"/>
</dbReference>
<dbReference type="GO" id="GO:0005524">
    <property type="term" value="F:ATP binding"/>
    <property type="evidence" value="ECO:0007669"/>
    <property type="project" value="UniProtKB-KW"/>
</dbReference>
<evidence type="ECO:0000256" key="2">
    <source>
        <dbReference type="ARBA" id="ARBA00005417"/>
    </source>
</evidence>
<dbReference type="GO" id="GO:0005886">
    <property type="term" value="C:plasma membrane"/>
    <property type="evidence" value="ECO:0007669"/>
    <property type="project" value="UniProtKB-SubCell"/>
</dbReference>
<evidence type="ECO:0000256" key="6">
    <source>
        <dbReference type="ARBA" id="ARBA00022970"/>
    </source>
</evidence>
<dbReference type="Gene3D" id="3.40.50.300">
    <property type="entry name" value="P-loop containing nucleotide triphosphate hydrolases"/>
    <property type="match status" value="1"/>
</dbReference>
<dbReference type="PROSITE" id="PS50893">
    <property type="entry name" value="ABC_TRANSPORTER_2"/>
    <property type="match status" value="1"/>
</dbReference>
<evidence type="ECO:0000256" key="5">
    <source>
        <dbReference type="ARBA" id="ARBA00022840"/>
    </source>
</evidence>
<keyword evidence="5 8" id="KW-0067">ATP-binding</keyword>
<accession>A0A7V7VR89</accession>
<evidence type="ECO:0000256" key="1">
    <source>
        <dbReference type="ARBA" id="ARBA00004533"/>
    </source>
</evidence>
<dbReference type="EMBL" id="WBVY01000007">
    <property type="protein sequence ID" value="KAB2655211.1"/>
    <property type="molecule type" value="Genomic_DNA"/>
</dbReference>
<evidence type="ECO:0000259" key="7">
    <source>
        <dbReference type="PROSITE" id="PS50893"/>
    </source>
</evidence>
<evidence type="ECO:0000313" key="8">
    <source>
        <dbReference type="EMBL" id="KAB2655211.1"/>
    </source>
</evidence>
<dbReference type="PANTHER" id="PTHR43820">
    <property type="entry name" value="HIGH-AFFINITY BRANCHED-CHAIN AMINO ACID TRANSPORT ATP-BINDING PROTEIN LIVF"/>
    <property type="match status" value="1"/>
</dbReference>
<proteinExistence type="inferred from homology"/>
<sequence length="232" mass="24646">MLEIADLHAGYGRMEVLHGVNATAVKGRPTVIMGANGVGKTTLCRCITGLIPVRKGTILLDGEDITNLSPADRVKRGIALVPEGRQVFSEMTVRDNLRIGAFVHGEPSTAELDQVTQMFPILSERYGQMAGLLSGGEQQMLALARALMSRPRVLLLDEPSQGLAPKAVEQVGLAVNKIAQEGMTVLLVEQNLTLAEMTAQHAIVLESGTVTAEGPADHLFTSGAVEASYLGH</sequence>
<protein>
    <submittedName>
        <fullName evidence="8">ABC transporter ATP-binding protein</fullName>
    </submittedName>
</protein>
<feature type="domain" description="ABC transporter" evidence="7">
    <location>
        <begin position="2"/>
        <end position="232"/>
    </location>
</feature>
<evidence type="ECO:0000256" key="3">
    <source>
        <dbReference type="ARBA" id="ARBA00022448"/>
    </source>
</evidence>
<dbReference type="Proteomes" id="UP000460650">
    <property type="component" value="Unassembled WGS sequence"/>
</dbReference>
<keyword evidence="6" id="KW-0029">Amino-acid transport</keyword>
<dbReference type="AlphaFoldDB" id="A0A7V7VR89"/>
<dbReference type="CDD" id="cd03224">
    <property type="entry name" value="ABC_TM1139_LivF_branched"/>
    <property type="match status" value="1"/>
</dbReference>
<dbReference type="PROSITE" id="PS00211">
    <property type="entry name" value="ABC_TRANSPORTER_1"/>
    <property type="match status" value="1"/>
</dbReference>
<dbReference type="InterPro" id="IPR052156">
    <property type="entry name" value="BCAA_Transport_ATP-bd_LivF"/>
</dbReference>
<comment type="caution">
    <text evidence="8">The sequence shown here is derived from an EMBL/GenBank/DDBJ whole genome shotgun (WGS) entry which is preliminary data.</text>
</comment>
<comment type="similarity">
    <text evidence="2">Belongs to the ABC transporter superfamily.</text>
</comment>
<keyword evidence="4" id="KW-0547">Nucleotide-binding</keyword>
<dbReference type="PANTHER" id="PTHR43820:SF4">
    <property type="entry name" value="HIGH-AFFINITY BRANCHED-CHAIN AMINO ACID TRANSPORT ATP-BINDING PROTEIN LIVF"/>
    <property type="match status" value="1"/>
</dbReference>
<reference evidence="8 9" key="1">
    <citation type="submission" date="2019-09" db="EMBL/GenBank/DDBJ databases">
        <title>Taxonomic organization of the family Brucellaceae based on a phylogenomic approach.</title>
        <authorList>
            <person name="Leclercq S."/>
            <person name="Cloeckaert A."/>
            <person name="Zygmunt M.S."/>
        </authorList>
    </citation>
    <scope>NUCLEOTIDE SEQUENCE [LARGE SCALE GENOMIC DNA]</scope>
    <source>
        <strain evidence="8 9">TA93</strain>
    </source>
</reference>
<evidence type="ECO:0000256" key="4">
    <source>
        <dbReference type="ARBA" id="ARBA00022741"/>
    </source>
</evidence>
<dbReference type="GO" id="GO:0015807">
    <property type="term" value="P:L-amino acid transport"/>
    <property type="evidence" value="ECO:0007669"/>
    <property type="project" value="TreeGrafter"/>
</dbReference>
<comment type="subcellular location">
    <subcellularLocation>
        <location evidence="1">Cell inner membrane</location>
    </subcellularLocation>
</comment>
<organism evidence="8 9">
    <name type="scientific">Brucella tritici</name>
    <dbReference type="NCBI Taxonomy" id="94626"/>
    <lineage>
        <taxon>Bacteria</taxon>
        <taxon>Pseudomonadati</taxon>
        <taxon>Pseudomonadota</taxon>
        <taxon>Alphaproteobacteria</taxon>
        <taxon>Hyphomicrobiales</taxon>
        <taxon>Brucellaceae</taxon>
        <taxon>Brucella/Ochrobactrum group</taxon>
        <taxon>Brucella</taxon>
    </lineage>
</organism>
<dbReference type="SMART" id="SM00382">
    <property type="entry name" value="AAA"/>
    <property type="match status" value="1"/>
</dbReference>
<dbReference type="RefSeq" id="WP_151648547.1">
    <property type="nucleotide sequence ID" value="NZ_WBVY01000007.1"/>
</dbReference>
<name>A0A7V7VR89_9HYPH</name>
<dbReference type="InterPro" id="IPR017871">
    <property type="entry name" value="ABC_transporter-like_CS"/>
</dbReference>
<keyword evidence="3" id="KW-0813">Transport</keyword>
<gene>
    <name evidence="8" type="ORF">F9K94_21910</name>
</gene>
<dbReference type="InterPro" id="IPR003593">
    <property type="entry name" value="AAA+_ATPase"/>
</dbReference>
<dbReference type="Pfam" id="PF00005">
    <property type="entry name" value="ABC_tran"/>
    <property type="match status" value="1"/>
</dbReference>
<evidence type="ECO:0000313" key="9">
    <source>
        <dbReference type="Proteomes" id="UP000460650"/>
    </source>
</evidence>
<dbReference type="InterPro" id="IPR003439">
    <property type="entry name" value="ABC_transporter-like_ATP-bd"/>
</dbReference>
<dbReference type="GO" id="GO:0016887">
    <property type="term" value="F:ATP hydrolysis activity"/>
    <property type="evidence" value="ECO:0007669"/>
    <property type="project" value="InterPro"/>
</dbReference>